<evidence type="ECO:0000313" key="2">
    <source>
        <dbReference type="Proteomes" id="UP000018545"/>
    </source>
</evidence>
<proteinExistence type="predicted"/>
<gene>
    <name evidence="1" type="ORF">P262_00242</name>
</gene>
<evidence type="ECO:0000313" key="1">
    <source>
        <dbReference type="EMBL" id="AHB68530.1"/>
    </source>
</evidence>
<dbReference type="Proteomes" id="UP000018545">
    <property type="component" value="Chromosome"/>
</dbReference>
<dbReference type="AlphaFoldDB" id="V5TV10"/>
<sequence>MKSNNFWLLTVLWKASLIRFQFWFLQNVTPEAFATFSVVSTKNGNPYELTKGIEVYEKEFS</sequence>
<dbReference type="KEGG" id="csi:P262_00242"/>
<reference evidence="1 2" key="1">
    <citation type="journal article" date="2014" name="Genome Announc.">
        <title>Complete Genome Sequence of Cronobacter sakazakii Strain CMCC 45402.</title>
        <authorList>
            <person name="Zhao Z."/>
            <person name="Wang L."/>
            <person name="Wang B."/>
            <person name="Liang H."/>
            <person name="Ye Q."/>
            <person name="Zeng M."/>
        </authorList>
    </citation>
    <scope>NUCLEOTIDE SEQUENCE [LARGE SCALE GENOMIC DNA]</scope>
    <source>
        <strain evidence="2">45402</strain>
    </source>
</reference>
<organism evidence="1 2">
    <name type="scientific">Cronobacter malonaticus</name>
    <dbReference type="NCBI Taxonomy" id="413503"/>
    <lineage>
        <taxon>Bacteria</taxon>
        <taxon>Pseudomonadati</taxon>
        <taxon>Pseudomonadota</taxon>
        <taxon>Gammaproteobacteria</taxon>
        <taxon>Enterobacterales</taxon>
        <taxon>Enterobacteriaceae</taxon>
        <taxon>Cronobacter</taxon>
    </lineage>
</organism>
<dbReference type="EMBL" id="CP006731">
    <property type="protein sequence ID" value="AHB68530.1"/>
    <property type="molecule type" value="Genomic_DNA"/>
</dbReference>
<accession>V5TV10</accession>
<name>V5TV10_9ENTR</name>
<dbReference type="PATRIC" id="fig|1401659.3.peg.161"/>
<protein>
    <submittedName>
        <fullName evidence="1">Uncharacterized protein</fullName>
    </submittedName>
</protein>
<dbReference type="HOGENOM" id="CLU_2914756_0_0_6"/>